<reference evidence="2 3" key="1">
    <citation type="journal article" date="2007" name="Int. J. Syst. Evol. Microbiol.">
        <title>Paenibacillus ginsengarvi sp. nov., isolated from soil from ginseng cultivation.</title>
        <authorList>
            <person name="Yoon M.H."/>
            <person name="Ten L.N."/>
            <person name="Im W.T."/>
        </authorList>
    </citation>
    <scope>NUCLEOTIDE SEQUENCE [LARGE SCALE GENOMIC DNA]</scope>
    <source>
        <strain evidence="2 3">KCTC 13059</strain>
    </source>
</reference>
<dbReference type="SUPFAM" id="SSF51445">
    <property type="entry name" value="(Trans)glycosidases"/>
    <property type="match status" value="1"/>
</dbReference>
<dbReference type="Gene3D" id="3.20.20.80">
    <property type="entry name" value="Glycosidases"/>
    <property type="match status" value="1"/>
</dbReference>
<dbReference type="InterPro" id="IPR013783">
    <property type="entry name" value="Ig-like_fold"/>
</dbReference>
<comment type="caution">
    <text evidence="2">The sequence shown here is derived from an EMBL/GenBank/DDBJ whole genome shotgun (WGS) entry which is preliminary data.</text>
</comment>
<evidence type="ECO:0000313" key="2">
    <source>
        <dbReference type="EMBL" id="RKN71886.1"/>
    </source>
</evidence>
<dbReference type="PANTHER" id="PTHR42732:SF1">
    <property type="entry name" value="BETA-MANNOSIDASE"/>
    <property type="match status" value="1"/>
</dbReference>
<dbReference type="InterPro" id="IPR017853">
    <property type="entry name" value="GH"/>
</dbReference>
<dbReference type="OrthoDB" id="9762066at2"/>
<feature type="signal peptide" evidence="1">
    <location>
        <begin position="1"/>
        <end position="30"/>
    </location>
</feature>
<dbReference type="InterPro" id="IPR051913">
    <property type="entry name" value="GH2_Domain-Containing"/>
</dbReference>
<dbReference type="Gene3D" id="2.60.120.260">
    <property type="entry name" value="Galactose-binding domain-like"/>
    <property type="match status" value="1"/>
</dbReference>
<dbReference type="RefSeq" id="WP_120750783.1">
    <property type="nucleotide sequence ID" value="NZ_RBAH01000028.1"/>
</dbReference>
<protein>
    <recommendedName>
        <fullName evidence="4">Beta-galactosidase</fullName>
    </recommendedName>
</protein>
<dbReference type="PANTHER" id="PTHR42732">
    <property type="entry name" value="BETA-GALACTOSIDASE"/>
    <property type="match status" value="1"/>
</dbReference>
<evidence type="ECO:0000313" key="3">
    <source>
        <dbReference type="Proteomes" id="UP000282311"/>
    </source>
</evidence>
<proteinExistence type="predicted"/>
<sequence length="1482" mass="162367">MVKRFRNARAVLVSIIGAMLVSLFSSSCFADIPNVGAAERQTVSLNGVWKFSLSDDPAYSAPSFDDSAWTTRSIPDDGSVSNLYGSYPQSIEGGYVFWYRKSFTIHAADRVKYLKFDRVLDEAEIWVNGTKLTNPGLHGALSEKQFGSYWGYNKQSTDYYNLHSFDWNDVYDVSSLLVEGTNTIAVRINDDPRKEFWIIRQRPDDTYAGKAGILGDVKLIRVPGVYIAGINRAHPATVDTATYTAEHLFDIPVRNDTASAMNATVKLTIRDRDNTVVFDQTVGGQSIPAGGVKSVSFSWSPRARFMSYTATAEIWNGASKVDAASISFHGTVIETKAGRKLYVNGEPFLVKGLNGGATMYNEEKGRSFLELAKLAGANAIRGDAPSPGLLAAAEQYGLLILPSATDSVIDFSELLTKVYDNDLDSDKSLMQTELLVKALRESPNVLAFGIGNEFTGTRYADIEQMLGNRTEAVRGTDPYRRPSLYSNHNGPYVNDGADVMAFNLYNHSANGYKERIDSLGSSQPAILTEWGLYKANAYNEKDYEANIDHLTKRWYDSVLAQGWSGVMYYSGLTDYKPRHPGLSTDNGSLELHPEMVEGLKQLFDDVAVIYRKPDGEHLKLLLINRREYRLENVQLTFVTPQGGTVAYTVGDMAPGQQVETADVAIGIDGAVNLYVDYTTHGGLGGIGPEASFFFDTGAAAAESLAVDHFADVSGWALGAHSMNGTDNFGFTANNGSATMWYRENSSSSDGVTNIKDTLYYDKNNIGLNIAGYRYLSVDAAVPANAHLTVEAWIDGVAKRLVGYYKGNGSNEKLYFNISGNVLEKLRISIGEPDGDIGGSSGQPVSVTLNDISVHKSGDRKQRLDDFTSLSNWKLGAAPANTSYQFASHNGEAEMSYANTSGRDILHYNRDFNVDISLYSRLMLDMKLAPGTFVTVDVIVDGQSHRVEEYTTEDSDYFQKRYYDIRGWGTKLNRIVLGISEPPGLENEIVGERRSASFRELALYMDRTRANRDVADLYNVGDWSVSGPSMAASDYGFASNDGIAEMWYNGTSGRDSLAYYKNQLNMDISRTPYLMVEAKVASGSFLTVEATIDGVTKRLEEYYPGNGSGSFEKRYYKIAGSRLEKLLVSIGEPTAGGANGQRASVWLKTMQLQEYLDTDSIETFDNIDKWTIAQAGTPAASGISAASGAMKLWTSGGNDDVLTVGRDVYRWIDGNAVLSLRVKPGGGDAVMTVEVLTDGTWRTVGTYNTGTGTGDYERKFYPLGGVVLEKVRLSLAKPAYDNGATVVRSVYVDDLLIEPGLPNARHIVYKDNFDNGFVGSFPIRWKNETGNGTWSIQQDGTNQVLVQSAAAGLESMITTGNDAWDSYIVRADVKPGSASAGQGLLFRYKDMGNYYEARLESGKAALYRKVGGALTKLWEAPYSYDTNTYYQLAVELRGRDIALSVNGVQIGSTVNDTSIAAGKVGFRTYGTSASFDNLIIERR</sequence>
<dbReference type="PROSITE" id="PS51257">
    <property type="entry name" value="PROKAR_LIPOPROTEIN"/>
    <property type="match status" value="1"/>
</dbReference>
<name>A0A3B0BKA0_9BACL</name>
<keyword evidence="1" id="KW-0732">Signal</keyword>
<evidence type="ECO:0000256" key="1">
    <source>
        <dbReference type="SAM" id="SignalP"/>
    </source>
</evidence>
<dbReference type="SUPFAM" id="SSF49785">
    <property type="entry name" value="Galactose-binding domain-like"/>
    <property type="match status" value="1"/>
</dbReference>
<accession>A0A3B0BKA0</accession>
<gene>
    <name evidence="2" type="ORF">D7M11_29095</name>
</gene>
<feature type="chain" id="PRO_5038707642" description="Beta-galactosidase" evidence="1">
    <location>
        <begin position="31"/>
        <end position="1482"/>
    </location>
</feature>
<dbReference type="EMBL" id="RBAH01000028">
    <property type="protein sequence ID" value="RKN71886.1"/>
    <property type="molecule type" value="Genomic_DNA"/>
</dbReference>
<dbReference type="Gene3D" id="2.60.120.560">
    <property type="entry name" value="Exo-inulinase, domain 1"/>
    <property type="match status" value="1"/>
</dbReference>
<dbReference type="Proteomes" id="UP000282311">
    <property type="component" value="Unassembled WGS sequence"/>
</dbReference>
<dbReference type="InterPro" id="IPR013320">
    <property type="entry name" value="ConA-like_dom_sf"/>
</dbReference>
<keyword evidence="3" id="KW-1185">Reference proteome</keyword>
<dbReference type="SUPFAM" id="SSF49899">
    <property type="entry name" value="Concanavalin A-like lectins/glucanases"/>
    <property type="match status" value="1"/>
</dbReference>
<organism evidence="2 3">
    <name type="scientific">Paenibacillus ginsengarvi</name>
    <dbReference type="NCBI Taxonomy" id="400777"/>
    <lineage>
        <taxon>Bacteria</taxon>
        <taxon>Bacillati</taxon>
        <taxon>Bacillota</taxon>
        <taxon>Bacilli</taxon>
        <taxon>Bacillales</taxon>
        <taxon>Paenibacillaceae</taxon>
        <taxon>Paenibacillus</taxon>
    </lineage>
</organism>
<dbReference type="Gene3D" id="2.60.40.10">
    <property type="entry name" value="Immunoglobulins"/>
    <property type="match status" value="1"/>
</dbReference>
<evidence type="ECO:0008006" key="4">
    <source>
        <dbReference type="Google" id="ProtNLM"/>
    </source>
</evidence>
<dbReference type="InterPro" id="IPR008979">
    <property type="entry name" value="Galactose-bd-like_sf"/>
</dbReference>